<evidence type="ECO:0000313" key="4">
    <source>
        <dbReference type="Proteomes" id="UP000887568"/>
    </source>
</evidence>
<dbReference type="Pfam" id="PF04326">
    <property type="entry name" value="SLFN_AlbA_2"/>
    <property type="match status" value="1"/>
</dbReference>
<evidence type="ECO:0000259" key="2">
    <source>
        <dbReference type="Pfam" id="PF04326"/>
    </source>
</evidence>
<evidence type="ECO:0000256" key="1">
    <source>
        <dbReference type="SAM" id="MobiDB-lite"/>
    </source>
</evidence>
<organism evidence="3 4">
    <name type="scientific">Patiria miniata</name>
    <name type="common">Bat star</name>
    <name type="synonym">Asterina miniata</name>
    <dbReference type="NCBI Taxonomy" id="46514"/>
    <lineage>
        <taxon>Eukaryota</taxon>
        <taxon>Metazoa</taxon>
        <taxon>Echinodermata</taxon>
        <taxon>Eleutherozoa</taxon>
        <taxon>Asterozoa</taxon>
        <taxon>Asteroidea</taxon>
        <taxon>Valvatacea</taxon>
        <taxon>Valvatida</taxon>
        <taxon>Asterinidae</taxon>
        <taxon>Patiria</taxon>
    </lineage>
</organism>
<dbReference type="PANTHER" id="PTHR12155:SF48">
    <property type="entry name" value="RRM DOMAIN-CONTAINING PROTEIN"/>
    <property type="match status" value="1"/>
</dbReference>
<dbReference type="Proteomes" id="UP000887568">
    <property type="component" value="Unplaced"/>
</dbReference>
<dbReference type="OMA" id="FDQSARC"/>
<name>A0A913ZL01_PATMI</name>
<sequence>MSRPKFDQSARCFHSPGKLTDLQFCGRMDNRSKRYTLDSYIFPSQERTEVFFEHTDLESFHCTVKSYAGAFLNTCGGVICFGVKKSGRVIGVSCTRAREDAYKLEVDDVMKFFQPKVSPSLYRLDFVPIATLNKYEIDWKVISLHVSAGPDIMYMDASGRVMMMSSEGLYGPLYPQEIQRLAIHKYKQDLLNAENLMRVITPYPGKRARKHHKRHKSGKSSKNSAGSPKEATTCTQTSPAPQPSTASSSTAKVLSTQTTPGLINNARAHHVDDTSQTQKSVGSCTNVVLSATESSDDSVIVIEDVDNTVITIRDSDSDASVLVLDHTCSSTPIRNPSDLFASPDCSTVKKRPQERQDPQSPSRFTAKADRKRLRKS</sequence>
<feature type="region of interest" description="Disordered" evidence="1">
    <location>
        <begin position="203"/>
        <end position="255"/>
    </location>
</feature>
<protein>
    <recommendedName>
        <fullName evidence="2">Schlafen AlbA-2 domain-containing protein</fullName>
    </recommendedName>
</protein>
<evidence type="ECO:0000313" key="3">
    <source>
        <dbReference type="EnsemblMetazoa" id="XP_038052004.1"/>
    </source>
</evidence>
<dbReference type="PANTHER" id="PTHR12155">
    <property type="entry name" value="SCHLAFEN"/>
    <property type="match status" value="1"/>
</dbReference>
<accession>A0A913ZL01</accession>
<dbReference type="AlphaFoldDB" id="A0A913ZL01"/>
<reference evidence="3" key="1">
    <citation type="submission" date="2022-11" db="UniProtKB">
        <authorList>
            <consortium name="EnsemblMetazoa"/>
        </authorList>
    </citation>
    <scope>IDENTIFICATION</scope>
</reference>
<dbReference type="EnsemblMetazoa" id="XM_038196076.1">
    <property type="protein sequence ID" value="XP_038052004.1"/>
    <property type="gene ID" value="LOC119724831"/>
</dbReference>
<proteinExistence type="predicted"/>
<feature type="region of interest" description="Disordered" evidence="1">
    <location>
        <begin position="335"/>
        <end position="376"/>
    </location>
</feature>
<dbReference type="OrthoDB" id="10021692at2759"/>
<feature type="compositionally biased region" description="Basic residues" evidence="1">
    <location>
        <begin position="206"/>
        <end position="219"/>
    </location>
</feature>
<dbReference type="GeneID" id="119724831"/>
<feature type="domain" description="Schlafen AlbA-2" evidence="2">
    <location>
        <begin position="60"/>
        <end position="161"/>
    </location>
</feature>
<dbReference type="RefSeq" id="XP_038052004.1">
    <property type="nucleotide sequence ID" value="XM_038196076.1"/>
</dbReference>
<dbReference type="InterPro" id="IPR029684">
    <property type="entry name" value="Schlafen"/>
</dbReference>
<feature type="compositionally biased region" description="Low complexity" evidence="1">
    <location>
        <begin position="220"/>
        <end position="251"/>
    </location>
</feature>
<dbReference type="InterPro" id="IPR007421">
    <property type="entry name" value="Schlafen_AlbA_2_dom"/>
</dbReference>
<keyword evidence="4" id="KW-1185">Reference proteome</keyword>